<reference evidence="1" key="1">
    <citation type="journal article" date="2014" name="Front. Microbiol.">
        <title>High frequency of phylogenetically diverse reductive dehalogenase-homologous genes in deep subseafloor sedimentary metagenomes.</title>
        <authorList>
            <person name="Kawai M."/>
            <person name="Futagami T."/>
            <person name="Toyoda A."/>
            <person name="Takaki Y."/>
            <person name="Nishi S."/>
            <person name="Hori S."/>
            <person name="Arai W."/>
            <person name="Tsubouchi T."/>
            <person name="Morono Y."/>
            <person name="Uchiyama I."/>
            <person name="Ito T."/>
            <person name="Fujiyama A."/>
            <person name="Inagaki F."/>
            <person name="Takami H."/>
        </authorList>
    </citation>
    <scope>NUCLEOTIDE SEQUENCE</scope>
    <source>
        <strain evidence="1">Expedition CK06-06</strain>
    </source>
</reference>
<protein>
    <submittedName>
        <fullName evidence="1">Uncharacterized protein</fullName>
    </submittedName>
</protein>
<evidence type="ECO:0000313" key="1">
    <source>
        <dbReference type="EMBL" id="GAI05236.1"/>
    </source>
</evidence>
<sequence>QFGSIVYIRTWQSQKNGYPHFHALLYFSDYEFTVVPWVHDNGKISYRLPSRLKCRSAIKKAWNWGHIDILCVGDTQDAFTDLLKYVTRDLEGGECDLTNCMIWYFERQSFGISKNFAKVVWGTNVGIGLAEPNDADLISDSMYNSNLELIRIEIYPTIRADLVYSDPPKTYQIDIFGKDPPPQSTINTGFLERLTMDYDLIECKPSKKFDCPVFMYVHGRC</sequence>
<proteinExistence type="predicted"/>
<feature type="non-terminal residue" evidence="1">
    <location>
        <position position="1"/>
    </location>
</feature>
<organism evidence="1">
    <name type="scientific">marine sediment metagenome</name>
    <dbReference type="NCBI Taxonomy" id="412755"/>
    <lineage>
        <taxon>unclassified sequences</taxon>
        <taxon>metagenomes</taxon>
        <taxon>ecological metagenomes</taxon>
    </lineage>
</organism>
<name>X1LHB5_9ZZZZ</name>
<comment type="caution">
    <text evidence="1">The sequence shown here is derived from an EMBL/GenBank/DDBJ whole genome shotgun (WGS) entry which is preliminary data.</text>
</comment>
<dbReference type="AlphaFoldDB" id="X1LHB5"/>
<gene>
    <name evidence="1" type="ORF">S06H3_07992</name>
</gene>
<accession>X1LHB5</accession>
<dbReference type="EMBL" id="BARV01003310">
    <property type="protein sequence ID" value="GAI05236.1"/>
    <property type="molecule type" value="Genomic_DNA"/>
</dbReference>